<dbReference type="GO" id="GO:0005244">
    <property type="term" value="F:voltage-gated monoatomic ion channel activity"/>
    <property type="evidence" value="ECO:0007669"/>
    <property type="project" value="EnsemblFungi"/>
</dbReference>
<evidence type="ECO:0000256" key="2">
    <source>
        <dbReference type="SAM" id="Phobius"/>
    </source>
</evidence>
<dbReference type="AlphaFoldDB" id="I6NDH9"/>
<dbReference type="GO" id="GO:0030003">
    <property type="term" value="P:intracellular monoatomic cation homeostasis"/>
    <property type="evidence" value="ECO:0007669"/>
    <property type="project" value="EnsemblFungi"/>
</dbReference>
<feature type="transmembrane region" description="Helical" evidence="2">
    <location>
        <begin position="380"/>
        <end position="401"/>
    </location>
</feature>
<dbReference type="HOGENOM" id="CLU_014123_0_0_1"/>
<dbReference type="Pfam" id="PF23317">
    <property type="entry name" value="YVC1_C"/>
    <property type="match status" value="1"/>
</dbReference>
<evidence type="ECO:0000313" key="6">
    <source>
        <dbReference type="Proteomes" id="UP000006790"/>
    </source>
</evidence>
<dbReference type="GO" id="GO:0097553">
    <property type="term" value="P:calcium ion transmembrane import into cytosol"/>
    <property type="evidence" value="ECO:0007669"/>
    <property type="project" value="EnsemblFungi"/>
</dbReference>
<feature type="domain" description="YVC1 N-terminal linker helical" evidence="3">
    <location>
        <begin position="39"/>
        <end position="229"/>
    </location>
</feature>
<dbReference type="GO" id="GO:0000329">
    <property type="term" value="C:fungal-type vacuole membrane"/>
    <property type="evidence" value="ECO:0007669"/>
    <property type="project" value="EnsemblFungi"/>
</dbReference>
<keyword evidence="2" id="KW-1133">Transmembrane helix</keyword>
<dbReference type="KEGG" id="erc:Ecym_5363"/>
<dbReference type="OrthoDB" id="301415at2759"/>
<keyword evidence="1" id="KW-0175">Coiled coil</keyword>
<dbReference type="InterPro" id="IPR056336">
    <property type="entry name" value="YVC1_C"/>
</dbReference>
<proteinExistence type="predicted"/>
<sequence>MCGGQAETGLSDILPRARVEYWDDPGNAGQNSGPSPRQILRIALNLKFLVDKTVPITYDVDEVICEHSPILNAKVISLAFDACGGDLEDSLSQRKYQSVLIFCLLRVYSWYCSLAESELHNVELYNLRATATQQLCKLIIARKENTDLNYLFMEMLLRRYSINENDVDLNPISALELALDMHCTMIIGSCGYQRCLKWLWRGWIVQNEYNPETFILSDTVASVEFKKHFTPDRIRSPIYQNWLQIIFSIIYLMLYTKIVNSKDSENVAPLDNWELLFCFFTTGYVADEASKLYHVGWNYLGFWNVYNDTMYTVISLSIVLRIVSVSPALNIHQAQYWDMISYRTLSCAAPLVWSRLLLNLESERFVGALLVVMKHMMKESVIFFFLLILILIGFLQGFLGLDSSDGRREITGPILSNLVITVLGGGGFDLYENFAPPYAAILYYSYHFIVSVILLNILVALYSTAYQNVTQNSTDEYLTLMAQKTLRYIRAPDERVYVPPFNLIELALSPILWRLSRSRAKLLSHYVLIILYFPILAWIAVKEVREAKRVTYNRLKKLPDDANEIDVAWDLTDGFVEDESLPFSETTEGGIKATNKKNQLALKLQREAEQLDPKFPVPKTWFKKVRSAAQPVKEGFQTGLGWTSYGLYKKLNDEHKETSQKVDELTKMVKDLTDLVSELKNNRG</sequence>
<feature type="transmembrane region" description="Helical" evidence="2">
    <location>
        <begin position="522"/>
        <end position="541"/>
    </location>
</feature>
<evidence type="ECO:0000259" key="4">
    <source>
        <dbReference type="Pfam" id="PF23317"/>
    </source>
</evidence>
<dbReference type="Proteomes" id="UP000006790">
    <property type="component" value="Chromosome 5"/>
</dbReference>
<keyword evidence="2" id="KW-0472">Membrane</keyword>
<dbReference type="GO" id="GO:0005272">
    <property type="term" value="F:sodium channel activity"/>
    <property type="evidence" value="ECO:0007669"/>
    <property type="project" value="EnsemblFungi"/>
</dbReference>
<dbReference type="PANTHER" id="PTHR35859">
    <property type="entry name" value="NONSELECTIVE CATION CHANNEL PROTEIN"/>
    <property type="match status" value="1"/>
</dbReference>
<feature type="transmembrane region" description="Helical" evidence="2">
    <location>
        <begin position="443"/>
        <end position="462"/>
    </location>
</feature>
<dbReference type="InterPro" id="IPR052971">
    <property type="entry name" value="TRP_calcium_channel"/>
</dbReference>
<feature type="coiled-coil region" evidence="1">
    <location>
        <begin position="648"/>
        <end position="682"/>
    </location>
</feature>
<feature type="domain" description="Calcium channel YVC1-like C-terminal transmembrane" evidence="4">
    <location>
        <begin position="271"/>
        <end position="547"/>
    </location>
</feature>
<dbReference type="STRING" id="931890.I6NDH9"/>
<dbReference type="InterPro" id="IPR056337">
    <property type="entry name" value="LHD_YVC1"/>
</dbReference>
<dbReference type="GO" id="GO:0005262">
    <property type="term" value="F:calcium channel activity"/>
    <property type="evidence" value="ECO:0007669"/>
    <property type="project" value="EnsemblFungi"/>
</dbReference>
<dbReference type="RefSeq" id="XP_003646938.1">
    <property type="nucleotide sequence ID" value="XM_003646890.1"/>
</dbReference>
<dbReference type="InParanoid" id="I6NDH9"/>
<dbReference type="GO" id="GO:0005227">
    <property type="term" value="F:calcium-activated cation channel activity"/>
    <property type="evidence" value="ECO:0007669"/>
    <property type="project" value="EnsemblFungi"/>
</dbReference>
<evidence type="ECO:0000313" key="5">
    <source>
        <dbReference type="EMBL" id="AET40121.1"/>
    </source>
</evidence>
<dbReference type="GeneID" id="11470789"/>
<evidence type="ECO:0008006" key="7">
    <source>
        <dbReference type="Google" id="ProtNLM"/>
    </source>
</evidence>
<reference evidence="5 6" key="1">
    <citation type="journal article" date="2011" name="G3 (Bethesda)">
        <title>Genome evolution in the Eremothecium clade of the Saccharomyces complex revealed by comparative genomics.</title>
        <authorList>
            <person name="Wendland J."/>
            <person name="Walther A."/>
        </authorList>
    </citation>
    <scope>NUCLEOTIDE SEQUENCE [LARGE SCALE GENOMIC DNA]</scope>
    <source>
        <strain evidence="6">CBS 270.75 / DBVPG 7215 / KCTC 17166 / NRRL Y-17582</strain>
    </source>
</reference>
<accession>I6NDH9</accession>
<dbReference type="Pfam" id="PF23190">
    <property type="entry name" value="LHD_TRPY1"/>
    <property type="match status" value="1"/>
</dbReference>
<dbReference type="FunCoup" id="I6NDH9">
    <property type="interactions" value="26"/>
</dbReference>
<organism evidence="5 6">
    <name type="scientific">Eremothecium cymbalariae (strain CBS 270.75 / DBVPG 7215 / KCTC 17166 / NRRL Y-17582)</name>
    <name type="common">Yeast</name>
    <dbReference type="NCBI Taxonomy" id="931890"/>
    <lineage>
        <taxon>Eukaryota</taxon>
        <taxon>Fungi</taxon>
        <taxon>Dikarya</taxon>
        <taxon>Ascomycota</taxon>
        <taxon>Saccharomycotina</taxon>
        <taxon>Saccharomycetes</taxon>
        <taxon>Saccharomycetales</taxon>
        <taxon>Saccharomycetaceae</taxon>
        <taxon>Eremothecium</taxon>
    </lineage>
</organism>
<evidence type="ECO:0000259" key="3">
    <source>
        <dbReference type="Pfam" id="PF23190"/>
    </source>
</evidence>
<evidence type="ECO:0000256" key="1">
    <source>
        <dbReference type="SAM" id="Coils"/>
    </source>
</evidence>
<name>I6NDH9_ERECY</name>
<feature type="transmembrane region" description="Helical" evidence="2">
    <location>
        <begin position="413"/>
        <end position="431"/>
    </location>
</feature>
<dbReference type="GO" id="GO:1990816">
    <property type="term" value="C:vacuole-mitochondrion membrane contact site"/>
    <property type="evidence" value="ECO:0007669"/>
    <property type="project" value="EnsemblFungi"/>
</dbReference>
<keyword evidence="2" id="KW-0812">Transmembrane</keyword>
<dbReference type="eggNOG" id="ENOG502QTER">
    <property type="taxonomic scope" value="Eukaryota"/>
</dbReference>
<protein>
    <recommendedName>
        <fullName evidence="7">Ion transport domain-containing protein</fullName>
    </recommendedName>
</protein>
<keyword evidence="6" id="KW-1185">Reference proteome</keyword>
<dbReference type="GO" id="GO:0005267">
    <property type="term" value="F:potassium channel activity"/>
    <property type="evidence" value="ECO:0007669"/>
    <property type="project" value="EnsemblFungi"/>
</dbReference>
<dbReference type="EMBL" id="CP002501">
    <property type="protein sequence ID" value="AET40121.1"/>
    <property type="molecule type" value="Genomic_DNA"/>
</dbReference>
<dbReference type="PANTHER" id="PTHR35859:SF5">
    <property type="entry name" value="ION TRANSPORT DOMAIN-CONTAINING PROTEIN"/>
    <property type="match status" value="1"/>
</dbReference>
<dbReference type="OMA" id="YQKCIKY"/>
<gene>
    <name evidence="5" type="ordered locus">Ecym_5363</name>
</gene>